<dbReference type="InterPro" id="IPR016032">
    <property type="entry name" value="Sig_transdc_resp-reg_C-effctor"/>
</dbReference>
<dbReference type="Gene3D" id="1.10.10.10">
    <property type="entry name" value="Winged helix-like DNA-binding domain superfamily/Winged helix DNA-binding domain"/>
    <property type="match status" value="1"/>
</dbReference>
<keyword evidence="2" id="KW-0238">DNA-binding</keyword>
<dbReference type="SUPFAM" id="SSF46894">
    <property type="entry name" value="C-terminal effector domain of the bipartite response regulators"/>
    <property type="match status" value="1"/>
</dbReference>
<keyword evidence="3" id="KW-0804">Transcription</keyword>
<dbReference type="PROSITE" id="PS50043">
    <property type="entry name" value="HTH_LUXR_2"/>
    <property type="match status" value="1"/>
</dbReference>
<dbReference type="PANTHER" id="PTHR44688">
    <property type="entry name" value="DNA-BINDING TRANSCRIPTIONAL ACTIVATOR DEVR_DOSR"/>
    <property type="match status" value="1"/>
</dbReference>
<evidence type="ECO:0000256" key="3">
    <source>
        <dbReference type="ARBA" id="ARBA00023163"/>
    </source>
</evidence>
<dbReference type="SMART" id="SM00421">
    <property type="entry name" value="HTH_LUXR"/>
    <property type="match status" value="1"/>
</dbReference>
<evidence type="ECO:0000256" key="1">
    <source>
        <dbReference type="ARBA" id="ARBA00023015"/>
    </source>
</evidence>
<keyword evidence="1" id="KW-0805">Transcription regulation</keyword>
<evidence type="ECO:0000256" key="2">
    <source>
        <dbReference type="ARBA" id="ARBA00023125"/>
    </source>
</evidence>
<dbReference type="CDD" id="cd06170">
    <property type="entry name" value="LuxR_C_like"/>
    <property type="match status" value="1"/>
</dbReference>
<dbReference type="InterPro" id="IPR036388">
    <property type="entry name" value="WH-like_DNA-bd_sf"/>
</dbReference>
<evidence type="ECO:0000313" key="5">
    <source>
        <dbReference type="EMBL" id="GAA2192784.1"/>
    </source>
</evidence>
<dbReference type="PANTHER" id="PTHR44688:SF16">
    <property type="entry name" value="DNA-BINDING TRANSCRIPTIONAL ACTIVATOR DEVR_DOSR"/>
    <property type="match status" value="1"/>
</dbReference>
<protein>
    <recommendedName>
        <fullName evidence="4">HTH luxR-type domain-containing protein</fullName>
    </recommendedName>
</protein>
<feature type="domain" description="HTH luxR-type" evidence="4">
    <location>
        <begin position="1"/>
        <end position="62"/>
    </location>
</feature>
<organism evidence="5 6">
    <name type="scientific">Streptomyces bangladeshensis</name>
    <dbReference type="NCBI Taxonomy" id="295352"/>
    <lineage>
        <taxon>Bacteria</taxon>
        <taxon>Bacillati</taxon>
        <taxon>Actinomycetota</taxon>
        <taxon>Actinomycetes</taxon>
        <taxon>Kitasatosporales</taxon>
        <taxon>Streptomycetaceae</taxon>
        <taxon>Streptomyces</taxon>
    </lineage>
</organism>
<name>A0ABN3BBW8_9ACTN</name>
<keyword evidence="6" id="KW-1185">Reference proteome</keyword>
<dbReference type="Proteomes" id="UP001501391">
    <property type="component" value="Unassembled WGS sequence"/>
</dbReference>
<dbReference type="RefSeq" id="WP_346162198.1">
    <property type="nucleotide sequence ID" value="NZ_BAAAOQ010000003.1"/>
</dbReference>
<dbReference type="InterPro" id="IPR000792">
    <property type="entry name" value="Tscrpt_reg_LuxR_C"/>
</dbReference>
<accession>A0ABN3BBW8</accession>
<evidence type="ECO:0000259" key="4">
    <source>
        <dbReference type="PROSITE" id="PS50043"/>
    </source>
</evidence>
<dbReference type="EMBL" id="BAAAOQ010000003">
    <property type="protein sequence ID" value="GAA2192784.1"/>
    <property type="molecule type" value="Genomic_DNA"/>
</dbReference>
<evidence type="ECO:0000313" key="6">
    <source>
        <dbReference type="Proteomes" id="UP001501391"/>
    </source>
</evidence>
<proteinExistence type="predicted"/>
<gene>
    <name evidence="5" type="ORF">GCM10009787_11860</name>
</gene>
<sequence>MKGLTARQQQVLLLAADGNTNVQIAARLQISSHTVAEVLTAAYRTLGARDRANAVALAIWRGDISLGELAGIARTAA</sequence>
<reference evidence="5 6" key="1">
    <citation type="journal article" date="2019" name="Int. J. Syst. Evol. Microbiol.">
        <title>The Global Catalogue of Microorganisms (GCM) 10K type strain sequencing project: providing services to taxonomists for standard genome sequencing and annotation.</title>
        <authorList>
            <consortium name="The Broad Institute Genomics Platform"/>
            <consortium name="The Broad Institute Genome Sequencing Center for Infectious Disease"/>
            <person name="Wu L."/>
            <person name="Ma J."/>
        </authorList>
    </citation>
    <scope>NUCLEOTIDE SEQUENCE [LARGE SCALE GENOMIC DNA]</scope>
    <source>
        <strain evidence="5 6">JCM 14924</strain>
    </source>
</reference>
<comment type="caution">
    <text evidence="5">The sequence shown here is derived from an EMBL/GenBank/DDBJ whole genome shotgun (WGS) entry which is preliminary data.</text>
</comment>
<dbReference type="PRINTS" id="PR00038">
    <property type="entry name" value="HTHLUXR"/>
</dbReference>
<dbReference type="Pfam" id="PF00196">
    <property type="entry name" value="GerE"/>
    <property type="match status" value="1"/>
</dbReference>